<evidence type="ECO:0000256" key="1">
    <source>
        <dbReference type="SAM" id="Phobius"/>
    </source>
</evidence>
<keyword evidence="1" id="KW-0812">Transmembrane</keyword>
<evidence type="ECO:0000313" key="3">
    <source>
        <dbReference type="Proteomes" id="UP001331761"/>
    </source>
</evidence>
<gene>
    <name evidence="2" type="ORF">GCK32_012053</name>
</gene>
<keyword evidence="1" id="KW-0472">Membrane</keyword>
<keyword evidence="1" id="KW-1133">Transmembrane helix</keyword>
<evidence type="ECO:0000313" key="2">
    <source>
        <dbReference type="EMBL" id="KAK5972998.1"/>
    </source>
</evidence>
<name>A0AAN8FYG3_TRICO</name>
<dbReference type="EMBL" id="WIXE01016026">
    <property type="protein sequence ID" value="KAK5972998.1"/>
    <property type="molecule type" value="Genomic_DNA"/>
</dbReference>
<protein>
    <submittedName>
        <fullName evidence="2">Uncharacterized protein</fullName>
    </submittedName>
</protein>
<comment type="caution">
    <text evidence="2">The sequence shown here is derived from an EMBL/GenBank/DDBJ whole genome shotgun (WGS) entry which is preliminary data.</text>
</comment>
<feature type="transmembrane region" description="Helical" evidence="1">
    <location>
        <begin position="27"/>
        <end position="49"/>
    </location>
</feature>
<keyword evidence="3" id="KW-1185">Reference proteome</keyword>
<dbReference type="Proteomes" id="UP001331761">
    <property type="component" value="Unassembled WGS sequence"/>
</dbReference>
<organism evidence="2 3">
    <name type="scientific">Trichostrongylus colubriformis</name>
    <name type="common">Black scour worm</name>
    <dbReference type="NCBI Taxonomy" id="6319"/>
    <lineage>
        <taxon>Eukaryota</taxon>
        <taxon>Metazoa</taxon>
        <taxon>Ecdysozoa</taxon>
        <taxon>Nematoda</taxon>
        <taxon>Chromadorea</taxon>
        <taxon>Rhabditida</taxon>
        <taxon>Rhabditina</taxon>
        <taxon>Rhabditomorpha</taxon>
        <taxon>Strongyloidea</taxon>
        <taxon>Trichostrongylidae</taxon>
        <taxon>Trichostrongylus</taxon>
    </lineage>
</organism>
<accession>A0AAN8FYG3</accession>
<sequence length="62" mass="7166">MGFIVARKSEMFPSRDVLIFFNADSSLYSTIADIFTTSTLLAMSIYVYVPLQTNFQLLWFPF</sequence>
<reference evidence="2 3" key="1">
    <citation type="submission" date="2019-10" db="EMBL/GenBank/DDBJ databases">
        <title>Assembly and Annotation for the nematode Trichostrongylus colubriformis.</title>
        <authorList>
            <person name="Martin J."/>
        </authorList>
    </citation>
    <scope>NUCLEOTIDE SEQUENCE [LARGE SCALE GENOMIC DNA]</scope>
    <source>
        <strain evidence="2">G859</strain>
        <tissue evidence="2">Whole worm</tissue>
    </source>
</reference>
<proteinExistence type="predicted"/>
<dbReference type="AlphaFoldDB" id="A0AAN8FYG3"/>